<proteinExistence type="predicted"/>
<name>F0EPQ9_ENTCA</name>
<protein>
    <submittedName>
        <fullName evidence="1">Uncharacterized protein</fullName>
    </submittedName>
</protein>
<sequence length="85" mass="9680">MCEAVFSYFKGGVRMSFSQWKPQQLSIEGQAFHIDQQVIFRYRKKQAAGTIIKLLSNSAVVTLSNSEVTNTTERTVINYKNLMSN</sequence>
<organism evidence="1 2">
    <name type="scientific">Enterococcus casseliflavus ATCC 12755</name>
    <dbReference type="NCBI Taxonomy" id="888066"/>
    <lineage>
        <taxon>Bacteria</taxon>
        <taxon>Bacillati</taxon>
        <taxon>Bacillota</taxon>
        <taxon>Bacilli</taxon>
        <taxon>Lactobacillales</taxon>
        <taxon>Enterococcaceae</taxon>
        <taxon>Enterococcus</taxon>
    </lineage>
</organism>
<reference evidence="1 2" key="1">
    <citation type="submission" date="2011-01" db="EMBL/GenBank/DDBJ databases">
        <authorList>
            <person name="Muzny D."/>
            <person name="Qin X."/>
            <person name="Deng J."/>
            <person name="Jiang H."/>
            <person name="Liu Y."/>
            <person name="Qu J."/>
            <person name="Song X.-Z."/>
            <person name="Zhang L."/>
            <person name="Thornton R."/>
            <person name="Coyle M."/>
            <person name="Francisco L."/>
            <person name="Jackson L."/>
            <person name="Javaid M."/>
            <person name="Korchina V."/>
            <person name="Kovar C."/>
            <person name="Mata R."/>
            <person name="Mathew T."/>
            <person name="Ngo R."/>
            <person name="Nguyen L."/>
            <person name="Nguyen N."/>
            <person name="Okwuonu G."/>
            <person name="Ongeri F."/>
            <person name="Pham C."/>
            <person name="Simmons D."/>
            <person name="Wilczek-Boney K."/>
            <person name="Hale W."/>
            <person name="Jakkamsetti A."/>
            <person name="Pham P."/>
            <person name="Ruth R."/>
            <person name="San Lucas F."/>
            <person name="Warren J."/>
            <person name="Zhang J."/>
            <person name="Zhao Z."/>
            <person name="Zhou C."/>
            <person name="Zhu D."/>
            <person name="Lee S."/>
            <person name="Bess C."/>
            <person name="Blankenburg K."/>
            <person name="Forbes L."/>
            <person name="Fu Q."/>
            <person name="Gubbala S."/>
            <person name="Hirani K."/>
            <person name="Jayaseelan J.C."/>
            <person name="Lara F."/>
            <person name="Munidasa M."/>
            <person name="Palculict T."/>
            <person name="Patil S."/>
            <person name="Pu L.-L."/>
            <person name="Saada N."/>
            <person name="Tang L."/>
            <person name="Weissenberger G."/>
            <person name="Zhu Y."/>
            <person name="Hemphill L."/>
            <person name="Shang Y."/>
            <person name="Youmans B."/>
            <person name="Ayvaz T."/>
            <person name="Ross M."/>
            <person name="Santibanez J."/>
            <person name="Aqrawi P."/>
            <person name="Gross S."/>
            <person name="Joshi V."/>
            <person name="Fowler G."/>
            <person name="Nazareth L."/>
            <person name="Reid J."/>
            <person name="Worley K."/>
            <person name="Petrosino J."/>
            <person name="Highlander S."/>
            <person name="Gibbs R."/>
        </authorList>
    </citation>
    <scope>NUCLEOTIDE SEQUENCE [LARGE SCALE GENOMIC DNA]</scope>
    <source>
        <strain evidence="1 2">ATCC 12755</strain>
    </source>
</reference>
<evidence type="ECO:0000313" key="1">
    <source>
        <dbReference type="EMBL" id="EGC67904.1"/>
    </source>
</evidence>
<dbReference type="Proteomes" id="UP000004835">
    <property type="component" value="Unassembled WGS sequence"/>
</dbReference>
<gene>
    <name evidence="1" type="ORF">HMPREF9087_3401</name>
</gene>
<evidence type="ECO:0000313" key="2">
    <source>
        <dbReference type="Proteomes" id="UP000004835"/>
    </source>
</evidence>
<dbReference type="EMBL" id="AEWT01000032">
    <property type="protein sequence ID" value="EGC67904.1"/>
    <property type="molecule type" value="Genomic_DNA"/>
</dbReference>
<dbReference type="HOGENOM" id="CLU_201073_0_0_9"/>
<comment type="caution">
    <text evidence="1">The sequence shown here is derived from an EMBL/GenBank/DDBJ whole genome shotgun (WGS) entry which is preliminary data.</text>
</comment>
<accession>F0EPQ9</accession>
<dbReference type="AlphaFoldDB" id="F0EPQ9"/>